<dbReference type="Gene3D" id="3.30.70.270">
    <property type="match status" value="1"/>
</dbReference>
<organism evidence="1 2">
    <name type="scientific">Shewanella benthica KT99</name>
    <dbReference type="NCBI Taxonomy" id="314608"/>
    <lineage>
        <taxon>Bacteria</taxon>
        <taxon>Pseudomonadati</taxon>
        <taxon>Pseudomonadota</taxon>
        <taxon>Gammaproteobacteria</taxon>
        <taxon>Alteromonadales</taxon>
        <taxon>Shewanellaceae</taxon>
        <taxon>Shewanella</taxon>
    </lineage>
</organism>
<proteinExistence type="predicted"/>
<dbReference type="InterPro" id="IPR029787">
    <property type="entry name" value="Nucleotide_cyclase"/>
</dbReference>
<evidence type="ECO:0000313" key="2">
    <source>
        <dbReference type="Proteomes" id="UP000005839"/>
    </source>
</evidence>
<gene>
    <name evidence="1" type="ORF">KT99_20074</name>
</gene>
<dbReference type="InterPro" id="IPR043128">
    <property type="entry name" value="Rev_trsase/Diguanyl_cyclase"/>
</dbReference>
<dbReference type="Proteomes" id="UP000005839">
    <property type="component" value="Unassembled WGS sequence"/>
</dbReference>
<sequence>MNILAFIAQADIALYQAKNAGCNRVCVYAEKDEEGMVIDAQGSPLPRH</sequence>
<dbReference type="AlphaFoldDB" id="A9D0L1"/>
<dbReference type="EMBL" id="ABIC01000005">
    <property type="protein sequence ID" value="EDQ02133.1"/>
    <property type="molecule type" value="Genomic_DNA"/>
</dbReference>
<evidence type="ECO:0000313" key="1">
    <source>
        <dbReference type="EMBL" id="EDQ02133.1"/>
    </source>
</evidence>
<protein>
    <recommendedName>
        <fullName evidence="3">GGDEF domain-containing protein</fullName>
    </recommendedName>
</protein>
<dbReference type="SUPFAM" id="SSF55073">
    <property type="entry name" value="Nucleotide cyclase"/>
    <property type="match status" value="1"/>
</dbReference>
<comment type="caution">
    <text evidence="1">The sequence shown here is derived from an EMBL/GenBank/DDBJ whole genome shotgun (WGS) entry which is preliminary data.</text>
</comment>
<accession>A9D0L1</accession>
<evidence type="ECO:0008006" key="3">
    <source>
        <dbReference type="Google" id="ProtNLM"/>
    </source>
</evidence>
<keyword evidence="2" id="KW-1185">Reference proteome</keyword>
<dbReference type="RefSeq" id="WP_005497057.1">
    <property type="nucleotide sequence ID" value="NZ_ABIC01000005.1"/>
</dbReference>
<reference evidence="1 2" key="1">
    <citation type="submission" date="2007-10" db="EMBL/GenBank/DDBJ databases">
        <authorList>
            <person name="Yayanos A."/>
            <person name="Ferriera S."/>
            <person name="Johnson J."/>
            <person name="Kravitz S."/>
            <person name="Halpern A."/>
            <person name="Remington K."/>
            <person name="Beeson K."/>
            <person name="Tran B."/>
            <person name="Rogers Y.-H."/>
            <person name="Friedman R."/>
            <person name="Venter J.C."/>
        </authorList>
    </citation>
    <scope>NUCLEOTIDE SEQUENCE [LARGE SCALE GENOMIC DNA]</scope>
    <source>
        <strain evidence="1 2">KT99</strain>
    </source>
</reference>
<name>A9D0L1_9GAMM</name>